<dbReference type="RefSeq" id="XP_001879749.1">
    <property type="nucleotide sequence ID" value="XM_001879714.1"/>
</dbReference>
<sequence>MLCAHLELSCLSIARHFPDSGTERIRCDSREFWCTADHFIFRGVGSAVTGLNLDFDQSRGPALAPPTRSKLSKFSSKSKDLYLFPITPASEMKLLNKYRIGIFISASHTKPTHLCCSAPGDTTNSMKYADRLTASKEANSLHPDDDIGAVEMYKTSVVLPFPLPNEFVPFWAVNLLASLNNLQASVNNLQASVNNLQASVNNLQASLNNLQATLHNVGLGQMQQITFVPQMGNELLLFTLADYLNFILLEHVLVSAAKVVGRLLERLTDNATKGVKTLESPS</sequence>
<feature type="coiled-coil region" evidence="1">
    <location>
        <begin position="172"/>
        <end position="213"/>
    </location>
</feature>
<name>B0D7I1_LACBS</name>
<dbReference type="KEGG" id="lbc:LACBIDRAFT_326163"/>
<gene>
    <name evidence="2" type="ORF">LACBIDRAFT_326163</name>
</gene>
<dbReference type="HOGENOM" id="CLU_987180_0_0_1"/>
<evidence type="ECO:0000256" key="1">
    <source>
        <dbReference type="SAM" id="Coils"/>
    </source>
</evidence>
<dbReference type="Proteomes" id="UP000001194">
    <property type="component" value="Unassembled WGS sequence"/>
</dbReference>
<evidence type="ECO:0000313" key="2">
    <source>
        <dbReference type="EMBL" id="EDR09400.1"/>
    </source>
</evidence>
<accession>B0D7I1</accession>
<keyword evidence="3" id="KW-1185">Reference proteome</keyword>
<dbReference type="InParanoid" id="B0D7I1"/>
<dbReference type="EMBL" id="DS547099">
    <property type="protein sequence ID" value="EDR09400.1"/>
    <property type="molecule type" value="Genomic_DNA"/>
</dbReference>
<evidence type="ECO:0000313" key="3">
    <source>
        <dbReference type="Proteomes" id="UP000001194"/>
    </source>
</evidence>
<keyword evidence="1" id="KW-0175">Coiled coil</keyword>
<organism evidence="3">
    <name type="scientific">Laccaria bicolor (strain S238N-H82 / ATCC MYA-4686)</name>
    <name type="common">Bicoloured deceiver</name>
    <name type="synonym">Laccaria laccata var. bicolor</name>
    <dbReference type="NCBI Taxonomy" id="486041"/>
    <lineage>
        <taxon>Eukaryota</taxon>
        <taxon>Fungi</taxon>
        <taxon>Dikarya</taxon>
        <taxon>Basidiomycota</taxon>
        <taxon>Agaricomycotina</taxon>
        <taxon>Agaricomycetes</taxon>
        <taxon>Agaricomycetidae</taxon>
        <taxon>Agaricales</taxon>
        <taxon>Agaricineae</taxon>
        <taxon>Hydnangiaceae</taxon>
        <taxon>Laccaria</taxon>
    </lineage>
</organism>
<dbReference type="AlphaFoldDB" id="B0D7I1"/>
<protein>
    <submittedName>
        <fullName evidence="2">Predicted protein</fullName>
    </submittedName>
</protein>
<dbReference type="GeneID" id="6075516"/>
<proteinExistence type="predicted"/>
<reference evidence="2 3" key="1">
    <citation type="journal article" date="2008" name="Nature">
        <title>The genome of Laccaria bicolor provides insights into mycorrhizal symbiosis.</title>
        <authorList>
            <person name="Martin F."/>
            <person name="Aerts A."/>
            <person name="Ahren D."/>
            <person name="Brun A."/>
            <person name="Danchin E.G.J."/>
            <person name="Duchaussoy F."/>
            <person name="Gibon J."/>
            <person name="Kohler A."/>
            <person name="Lindquist E."/>
            <person name="Pereda V."/>
            <person name="Salamov A."/>
            <person name="Shapiro H.J."/>
            <person name="Wuyts J."/>
            <person name="Blaudez D."/>
            <person name="Buee M."/>
            <person name="Brokstein P."/>
            <person name="Canbaeck B."/>
            <person name="Cohen D."/>
            <person name="Courty P.E."/>
            <person name="Coutinho P.M."/>
            <person name="Delaruelle C."/>
            <person name="Detter J.C."/>
            <person name="Deveau A."/>
            <person name="DiFazio S."/>
            <person name="Duplessis S."/>
            <person name="Fraissinet-Tachet L."/>
            <person name="Lucic E."/>
            <person name="Frey-Klett P."/>
            <person name="Fourrey C."/>
            <person name="Feussner I."/>
            <person name="Gay G."/>
            <person name="Grimwood J."/>
            <person name="Hoegger P.J."/>
            <person name="Jain P."/>
            <person name="Kilaru S."/>
            <person name="Labbe J."/>
            <person name="Lin Y.C."/>
            <person name="Legue V."/>
            <person name="Le Tacon F."/>
            <person name="Marmeisse R."/>
            <person name="Melayah D."/>
            <person name="Montanini B."/>
            <person name="Muratet M."/>
            <person name="Nehls U."/>
            <person name="Niculita-Hirzel H."/>
            <person name="Oudot-Le Secq M.P."/>
            <person name="Peter M."/>
            <person name="Quesneville H."/>
            <person name="Rajashekar B."/>
            <person name="Reich M."/>
            <person name="Rouhier N."/>
            <person name="Schmutz J."/>
            <person name="Yin T."/>
            <person name="Chalot M."/>
            <person name="Henrissat B."/>
            <person name="Kuees U."/>
            <person name="Lucas S."/>
            <person name="Van de Peer Y."/>
            <person name="Podila G.K."/>
            <person name="Polle A."/>
            <person name="Pukkila P.J."/>
            <person name="Richardson P.M."/>
            <person name="Rouze P."/>
            <person name="Sanders I.R."/>
            <person name="Stajich J.E."/>
            <person name="Tunlid A."/>
            <person name="Tuskan G."/>
            <person name="Grigoriev I.V."/>
        </authorList>
    </citation>
    <scope>NUCLEOTIDE SEQUENCE [LARGE SCALE GENOMIC DNA]</scope>
    <source>
        <strain evidence="3">S238N-H82 / ATCC MYA-4686</strain>
    </source>
</reference>